<dbReference type="InterPro" id="IPR008869">
    <property type="entry name" value="MlaC/ttg2D"/>
</dbReference>
<dbReference type="RefSeq" id="WP_078423403.1">
    <property type="nucleotide sequence ID" value="NZ_CP017018.1"/>
</dbReference>
<dbReference type="Pfam" id="PF05494">
    <property type="entry name" value="MlaC"/>
    <property type="match status" value="1"/>
</dbReference>
<reference evidence="2" key="1">
    <citation type="submission" date="2016-09" db="EMBL/GenBank/DDBJ databases">
        <title>Comparative genomics of the Campylobacter concisus group.</title>
        <authorList>
            <person name="Miller W.G."/>
            <person name="Yee E."/>
            <person name="Chapman M.H."/>
            <person name="Huynh S."/>
            <person name="Bono J.L."/>
            <person name="On S.L.W."/>
            <person name="StLeger J."/>
            <person name="Foster G."/>
            <person name="Parker C.T."/>
        </authorList>
    </citation>
    <scope>NUCLEOTIDE SEQUENCE [LARGE SCALE GENOMIC DNA]</scope>
    <source>
        <strain evidence="2">RM18021</strain>
    </source>
</reference>
<evidence type="ECO:0000313" key="1">
    <source>
        <dbReference type="EMBL" id="AQW87790.1"/>
    </source>
</evidence>
<dbReference type="EMBL" id="CP017258">
    <property type="protein sequence ID" value="AQW87790.1"/>
    <property type="molecule type" value="Genomic_DNA"/>
</dbReference>
<dbReference type="KEGG" id="cpin:CPIN18020_0981"/>
<dbReference type="PANTHER" id="PTHR36573:SF1">
    <property type="entry name" value="INTERMEMBRANE PHOSPHOLIPID TRANSPORT SYSTEM BINDING PROTEIN MLAC"/>
    <property type="match status" value="1"/>
</dbReference>
<dbReference type="InterPro" id="IPR042245">
    <property type="entry name" value="Tgt2/MlaC_sf"/>
</dbReference>
<name>A0A1S6U7Y9_9BACT</name>
<dbReference type="Gene3D" id="3.10.450.710">
    <property type="entry name" value="Tgt2/MlaC"/>
    <property type="match status" value="1"/>
</dbReference>
<sequence>MKILKFILVLMFTITFGFCIEKNEIRDIVSKKMDNALAVLSNKSLDEDEKLKLVFAEFDPIFDYEQMAKISLGRNYKALSKEQQKEFAKAFEINLKDNYIDKIKNYAGQDIVLKDAIEPQQNRYFLKGEVVDNGNVYNFTYKFYNAKERGWLVYDIDIVGISIIQTYRSQFGDLLENTDFSVLMKKLNKSNEN</sequence>
<keyword evidence="2" id="KW-1185">Reference proteome</keyword>
<dbReference type="PANTHER" id="PTHR36573">
    <property type="entry name" value="INTERMEMBRANE PHOSPHOLIPID TRANSPORT SYSTEM BINDING PROTEIN MLAC"/>
    <property type="match status" value="1"/>
</dbReference>
<dbReference type="Proteomes" id="UP000190868">
    <property type="component" value="Chromosome"/>
</dbReference>
<dbReference type="AlphaFoldDB" id="A0A1S6U7Y9"/>
<organism evidence="1 2">
    <name type="scientific">Campylobacter pinnipediorum subsp. caledonicus</name>
    <dbReference type="NCBI Taxonomy" id="1874362"/>
    <lineage>
        <taxon>Bacteria</taxon>
        <taxon>Pseudomonadati</taxon>
        <taxon>Campylobacterota</taxon>
        <taxon>Epsilonproteobacteria</taxon>
        <taxon>Campylobacterales</taxon>
        <taxon>Campylobacteraceae</taxon>
        <taxon>Campylobacter</taxon>
    </lineage>
</organism>
<accession>A0A1S6U7Y9</accession>
<proteinExistence type="predicted"/>
<gene>
    <name evidence="1" type="ORF">CPIN18021_0983</name>
</gene>
<evidence type="ECO:0000313" key="2">
    <source>
        <dbReference type="Proteomes" id="UP000190868"/>
    </source>
</evidence>
<dbReference type="GeneID" id="56566618"/>
<protein>
    <submittedName>
        <fullName evidence="1">Lipid asymmetry ABC transporter MlaABCDEF, periplasmic component MlaC</fullName>
    </submittedName>
</protein>